<dbReference type="PROSITE" id="PS00678">
    <property type="entry name" value="WD_REPEATS_1"/>
    <property type="match status" value="1"/>
</dbReference>
<feature type="repeat" description="WD" evidence="4">
    <location>
        <begin position="229"/>
        <end position="270"/>
    </location>
</feature>
<evidence type="ECO:0000313" key="5">
    <source>
        <dbReference type="EMBL" id="KAK4126715.1"/>
    </source>
</evidence>
<name>A0AAN6U660_9PEZI</name>
<proteinExistence type="inferred from homology"/>
<dbReference type="InterPro" id="IPR036322">
    <property type="entry name" value="WD40_repeat_dom_sf"/>
</dbReference>
<dbReference type="PANTHER" id="PTHR19856">
    <property type="entry name" value="WD-REPEATCONTAINING PROTEIN WDR1"/>
    <property type="match status" value="1"/>
</dbReference>
<dbReference type="PANTHER" id="PTHR19856:SF0">
    <property type="entry name" value="WD REPEAT-CONTAINING PROTEIN 1"/>
    <property type="match status" value="1"/>
</dbReference>
<keyword evidence="1 4" id="KW-0853">WD repeat</keyword>
<dbReference type="FunFam" id="2.130.10.10:FF:000102">
    <property type="entry name" value="Actin-interacting protein 1"/>
    <property type="match status" value="1"/>
</dbReference>
<dbReference type="Pfam" id="PF00400">
    <property type="entry name" value="WD40"/>
    <property type="match status" value="7"/>
</dbReference>
<dbReference type="GO" id="GO:0030864">
    <property type="term" value="C:cortical actin cytoskeleton"/>
    <property type="evidence" value="ECO:0007669"/>
    <property type="project" value="TreeGrafter"/>
</dbReference>
<dbReference type="PRINTS" id="PR00320">
    <property type="entry name" value="GPROTEINBRPT"/>
</dbReference>
<dbReference type="FunFam" id="2.130.10.10:FF:000167">
    <property type="entry name" value="Actin-interacting protein 1"/>
    <property type="match status" value="1"/>
</dbReference>
<dbReference type="Proteomes" id="UP001302602">
    <property type="component" value="Unassembled WGS sequence"/>
</dbReference>
<evidence type="ECO:0000313" key="6">
    <source>
        <dbReference type="Proteomes" id="UP001302602"/>
    </source>
</evidence>
<comment type="similarity">
    <text evidence="3">Belongs to the WD repeat AIP1 family.</text>
</comment>
<dbReference type="RefSeq" id="XP_062650486.1">
    <property type="nucleotide sequence ID" value="XM_062791997.1"/>
</dbReference>
<dbReference type="AlphaFoldDB" id="A0AAN6U660"/>
<keyword evidence="2" id="KW-0677">Repeat</keyword>
<dbReference type="SMART" id="SM00320">
    <property type="entry name" value="WD40"/>
    <property type="match status" value="8"/>
</dbReference>
<keyword evidence="6" id="KW-1185">Reference proteome</keyword>
<evidence type="ECO:0000256" key="2">
    <source>
        <dbReference type="ARBA" id="ARBA00022737"/>
    </source>
</evidence>
<dbReference type="Gene3D" id="2.130.10.10">
    <property type="entry name" value="YVTN repeat-like/Quinoprotein amine dehydrogenase"/>
    <property type="match status" value="2"/>
</dbReference>
<evidence type="ECO:0000256" key="4">
    <source>
        <dbReference type="PROSITE-ProRule" id="PRU00221"/>
    </source>
</evidence>
<feature type="repeat" description="WD" evidence="4">
    <location>
        <begin position="54"/>
        <end position="86"/>
    </location>
</feature>
<comment type="caution">
    <text evidence="5">The sequence shown here is derived from an EMBL/GenBank/DDBJ whole genome shotgun (WGS) entry which is preliminary data.</text>
</comment>
<dbReference type="InterPro" id="IPR019775">
    <property type="entry name" value="WD40_repeat_CS"/>
</dbReference>
<accession>A0AAN6U660</accession>
<dbReference type="GO" id="GO:0030042">
    <property type="term" value="P:actin filament depolymerization"/>
    <property type="evidence" value="ECO:0007669"/>
    <property type="project" value="TreeGrafter"/>
</dbReference>
<feature type="repeat" description="WD" evidence="4">
    <location>
        <begin position="532"/>
        <end position="565"/>
    </location>
</feature>
<dbReference type="GO" id="GO:0051015">
    <property type="term" value="F:actin filament binding"/>
    <property type="evidence" value="ECO:0007669"/>
    <property type="project" value="TreeGrafter"/>
</dbReference>
<organism evidence="5 6">
    <name type="scientific">Parathielavia appendiculata</name>
    <dbReference type="NCBI Taxonomy" id="2587402"/>
    <lineage>
        <taxon>Eukaryota</taxon>
        <taxon>Fungi</taxon>
        <taxon>Dikarya</taxon>
        <taxon>Ascomycota</taxon>
        <taxon>Pezizomycotina</taxon>
        <taxon>Sordariomycetes</taxon>
        <taxon>Sordariomycetidae</taxon>
        <taxon>Sordariales</taxon>
        <taxon>Chaetomiaceae</taxon>
        <taxon>Parathielavia</taxon>
    </lineage>
</organism>
<reference evidence="5" key="2">
    <citation type="submission" date="2023-05" db="EMBL/GenBank/DDBJ databases">
        <authorList>
            <consortium name="Lawrence Berkeley National Laboratory"/>
            <person name="Steindorff A."/>
            <person name="Hensen N."/>
            <person name="Bonometti L."/>
            <person name="Westerberg I."/>
            <person name="Brannstrom I.O."/>
            <person name="Guillou S."/>
            <person name="Cros-Aarteil S."/>
            <person name="Calhoun S."/>
            <person name="Haridas S."/>
            <person name="Kuo A."/>
            <person name="Mondo S."/>
            <person name="Pangilinan J."/>
            <person name="Riley R."/>
            <person name="Labutti K."/>
            <person name="Andreopoulos B."/>
            <person name="Lipzen A."/>
            <person name="Chen C."/>
            <person name="Yanf M."/>
            <person name="Daum C."/>
            <person name="Ng V."/>
            <person name="Clum A."/>
            <person name="Ohm R."/>
            <person name="Martin F."/>
            <person name="Silar P."/>
            <person name="Natvig D."/>
            <person name="Lalanne C."/>
            <person name="Gautier V."/>
            <person name="Ament-Velasquez S.L."/>
            <person name="Kruys A."/>
            <person name="Hutchinson M.I."/>
            <person name="Powell A.J."/>
            <person name="Barry K."/>
            <person name="Miller A.N."/>
            <person name="Grigoriev I.V."/>
            <person name="Debuchy R."/>
            <person name="Gladieux P."/>
            <person name="Thoren M.H."/>
            <person name="Johannesson H."/>
        </authorList>
    </citation>
    <scope>NUCLEOTIDE SEQUENCE</scope>
    <source>
        <strain evidence="5">CBS 731.68</strain>
    </source>
</reference>
<dbReference type="InterPro" id="IPR015943">
    <property type="entry name" value="WD40/YVTN_repeat-like_dom_sf"/>
</dbReference>
<feature type="repeat" description="WD" evidence="4">
    <location>
        <begin position="322"/>
        <end position="365"/>
    </location>
</feature>
<evidence type="ECO:0000256" key="3">
    <source>
        <dbReference type="ARBA" id="ARBA00038366"/>
    </source>
</evidence>
<reference evidence="5" key="1">
    <citation type="journal article" date="2023" name="Mol. Phylogenet. Evol.">
        <title>Genome-scale phylogeny and comparative genomics of the fungal order Sordariales.</title>
        <authorList>
            <person name="Hensen N."/>
            <person name="Bonometti L."/>
            <person name="Westerberg I."/>
            <person name="Brannstrom I.O."/>
            <person name="Guillou S."/>
            <person name="Cros-Aarteil S."/>
            <person name="Calhoun S."/>
            <person name="Haridas S."/>
            <person name="Kuo A."/>
            <person name="Mondo S."/>
            <person name="Pangilinan J."/>
            <person name="Riley R."/>
            <person name="LaButti K."/>
            <person name="Andreopoulos B."/>
            <person name="Lipzen A."/>
            <person name="Chen C."/>
            <person name="Yan M."/>
            <person name="Daum C."/>
            <person name="Ng V."/>
            <person name="Clum A."/>
            <person name="Steindorff A."/>
            <person name="Ohm R.A."/>
            <person name="Martin F."/>
            <person name="Silar P."/>
            <person name="Natvig D.O."/>
            <person name="Lalanne C."/>
            <person name="Gautier V."/>
            <person name="Ament-Velasquez S.L."/>
            <person name="Kruys A."/>
            <person name="Hutchinson M.I."/>
            <person name="Powell A.J."/>
            <person name="Barry K."/>
            <person name="Miller A.N."/>
            <person name="Grigoriev I.V."/>
            <person name="Debuchy R."/>
            <person name="Gladieux P."/>
            <person name="Hiltunen Thoren M."/>
            <person name="Johannesson H."/>
        </authorList>
    </citation>
    <scope>NUCLEOTIDE SEQUENCE</scope>
    <source>
        <strain evidence="5">CBS 731.68</strain>
    </source>
</reference>
<feature type="repeat" description="WD" evidence="4">
    <location>
        <begin position="575"/>
        <end position="612"/>
    </location>
</feature>
<evidence type="ECO:0000256" key="1">
    <source>
        <dbReference type="ARBA" id="ARBA00022574"/>
    </source>
</evidence>
<sequence>MSIEIEKILAAAPATTRGQPTQLSCDPKGERIAYASGKSIFLRSIDDPSLCKQYTGHTTTTIVAKFSPSGFWVASGDVSGKVRVWDAVDAVNTKGEFAIISGRINDLAWDGDSQRVIAVGDGRERFGHCFTADSGNSVGEVSGHSKVVNAVAIRQQRPLRAATVSDDSTMCFLHGPPFKFASKAAGLHKGFVMGAAFSPDGSALVTVGADRRIQLYDGKTGEPTKQVGEGVHTGSIFAVSWAKDSKRFVTASADQTVRVWDAESGECVQTWRVGEEGSVNVADQQVGVVWPHGRTDGLIISLSLSGDLNYLTEGSDKPAKVVQGHNKSVTALGVTSEGKGKILTTGSFDGKVCSWDVSTGTGTAVDGQAHSNQVTQFASAGGQTYSVGWDDTLRTIQESTNNFLGNSIKLPSQPKGIATTSTGRTIVALNDSIAVYADTKHLTQLPTDFTPSVIAAHGSTVAVGAANNNTVQIYTLSSSSNTLTPSHTLSTSTSPISALSFSPDGTHLAAGNAAGKIVVYKTANWEVATDRWSAHTARVLSIAWNAVGTHAISGALDTNVHVWSLAKPGSRVKAANAHKDGVYGVAWVEGHTRVASTGGDAAVKIWGLKGLQ</sequence>
<protein>
    <submittedName>
        <fullName evidence="5">WD40 repeat-like protein</fullName>
    </submittedName>
</protein>
<dbReference type="PROSITE" id="PS50082">
    <property type="entry name" value="WD_REPEATS_2"/>
    <property type="match status" value="6"/>
</dbReference>
<dbReference type="InterPro" id="IPR001680">
    <property type="entry name" value="WD40_rpt"/>
</dbReference>
<dbReference type="EMBL" id="MU853224">
    <property type="protein sequence ID" value="KAK4126715.1"/>
    <property type="molecule type" value="Genomic_DNA"/>
</dbReference>
<dbReference type="InterPro" id="IPR020472">
    <property type="entry name" value="WD40_PAC1"/>
</dbReference>
<dbReference type="GeneID" id="87828766"/>
<gene>
    <name evidence="5" type="ORF">N657DRAFT_640580</name>
</gene>
<dbReference type="SUPFAM" id="SSF50978">
    <property type="entry name" value="WD40 repeat-like"/>
    <property type="match status" value="2"/>
</dbReference>
<feature type="repeat" description="WD" evidence="4">
    <location>
        <begin position="185"/>
        <end position="226"/>
    </location>
</feature>
<dbReference type="PROSITE" id="PS50294">
    <property type="entry name" value="WD_REPEATS_REGION"/>
    <property type="match status" value="5"/>
</dbReference>